<dbReference type="STRING" id="1792845.BC343_05875"/>
<evidence type="ECO:0000313" key="5">
    <source>
        <dbReference type="Proteomes" id="UP000189739"/>
    </source>
</evidence>
<sequence>MKKTTYIMRGIALLMMVSSFTMCAKKIDVTTTPTTKPGEVAVVDTAKETTSTPSTPPTTPTTPTATYTIKPTDWQFDGAKVPAGAVIYIPAGTRSSLLIKNLKGNPEAPITIVNQGGQVHIDVASTASYAFKTTNCQFFKVLGNGVSSVKYGINLSGGNIGVTFDDLSTDFEVANIEVRNCAFAGIMAKTDPSCDAATQRGHFTMANVKVHDNYVHKTGGEGYYIGNSFYKDGVSLSCGRVMPHDVLNLKVYNNVADSTGCEGIQVGAAISGAEVYNNTVTNPGLSPFASGQNNGIQLGEGTGGKCYNNLIKNAPGNGIILLGLGDNLLYNNIIISAGGHGIFADSRYTPGPNFQFINNTIISPGQDGIKLNSETIPMNTAINNLIIITGSGTAINRMSRNVKLTSLNNYTGRDISAVKFVDFAGGDYRLQPGSPLLGAGALVLTYGITLDFYGKQRSGSTAVTIGATE</sequence>
<evidence type="ECO:0000256" key="1">
    <source>
        <dbReference type="SAM" id="MobiDB-lite"/>
    </source>
</evidence>
<keyword evidence="5" id="KW-1185">Reference proteome</keyword>
<evidence type="ECO:0000259" key="3">
    <source>
        <dbReference type="Pfam" id="PF13229"/>
    </source>
</evidence>
<organism evidence="4 5">
    <name type="scientific">Mucilaginibacter pedocola</name>
    <dbReference type="NCBI Taxonomy" id="1792845"/>
    <lineage>
        <taxon>Bacteria</taxon>
        <taxon>Pseudomonadati</taxon>
        <taxon>Bacteroidota</taxon>
        <taxon>Sphingobacteriia</taxon>
        <taxon>Sphingobacteriales</taxon>
        <taxon>Sphingobacteriaceae</taxon>
        <taxon>Mucilaginibacter</taxon>
    </lineage>
</organism>
<dbReference type="EMBL" id="MBTF01000012">
    <property type="protein sequence ID" value="OOQ59692.1"/>
    <property type="molecule type" value="Genomic_DNA"/>
</dbReference>
<feature type="domain" description="Right handed beta helix" evidence="3">
    <location>
        <begin position="290"/>
        <end position="403"/>
    </location>
</feature>
<dbReference type="InterPro" id="IPR011050">
    <property type="entry name" value="Pectin_lyase_fold/virulence"/>
</dbReference>
<dbReference type="InterPro" id="IPR006626">
    <property type="entry name" value="PbH1"/>
</dbReference>
<reference evidence="4 5" key="1">
    <citation type="submission" date="2016-07" db="EMBL/GenBank/DDBJ databases">
        <title>Genomic analysis of zinc-resistant bacterium Mucilaginibacter pedocola TBZ30.</title>
        <authorList>
            <person name="Huang J."/>
            <person name="Tang J."/>
        </authorList>
    </citation>
    <scope>NUCLEOTIDE SEQUENCE [LARGE SCALE GENOMIC DNA]</scope>
    <source>
        <strain evidence="4 5">TBZ30</strain>
    </source>
</reference>
<dbReference type="InterPro" id="IPR039448">
    <property type="entry name" value="Beta_helix"/>
</dbReference>
<feature type="chain" id="PRO_5012006734" description="Right handed beta helix domain-containing protein" evidence="2">
    <location>
        <begin position="25"/>
        <end position="469"/>
    </location>
</feature>
<name>A0A1S9PFH9_9SPHI</name>
<gene>
    <name evidence="4" type="ORF">BC343_05875</name>
</gene>
<feature type="signal peptide" evidence="2">
    <location>
        <begin position="1"/>
        <end position="24"/>
    </location>
</feature>
<keyword evidence="2" id="KW-0732">Signal</keyword>
<evidence type="ECO:0000256" key="2">
    <source>
        <dbReference type="SAM" id="SignalP"/>
    </source>
</evidence>
<feature type="region of interest" description="Disordered" evidence="1">
    <location>
        <begin position="45"/>
        <end position="66"/>
    </location>
</feature>
<evidence type="ECO:0000313" key="4">
    <source>
        <dbReference type="EMBL" id="OOQ59692.1"/>
    </source>
</evidence>
<dbReference type="SUPFAM" id="SSF51126">
    <property type="entry name" value="Pectin lyase-like"/>
    <property type="match status" value="1"/>
</dbReference>
<dbReference type="AlphaFoldDB" id="A0A1S9PFH9"/>
<dbReference type="Pfam" id="PF13229">
    <property type="entry name" value="Beta_helix"/>
    <property type="match status" value="1"/>
</dbReference>
<dbReference type="InterPro" id="IPR012334">
    <property type="entry name" value="Pectin_lyas_fold"/>
</dbReference>
<dbReference type="Proteomes" id="UP000189739">
    <property type="component" value="Unassembled WGS sequence"/>
</dbReference>
<protein>
    <recommendedName>
        <fullName evidence="3">Right handed beta helix domain-containing protein</fullName>
    </recommendedName>
</protein>
<comment type="caution">
    <text evidence="4">The sequence shown here is derived from an EMBL/GenBank/DDBJ whole genome shotgun (WGS) entry which is preliminary data.</text>
</comment>
<proteinExistence type="predicted"/>
<dbReference type="Gene3D" id="2.160.20.10">
    <property type="entry name" value="Single-stranded right-handed beta-helix, Pectin lyase-like"/>
    <property type="match status" value="1"/>
</dbReference>
<dbReference type="OrthoDB" id="9805017at2"/>
<accession>A0A1S9PFH9</accession>
<dbReference type="SMART" id="SM00710">
    <property type="entry name" value="PbH1"/>
    <property type="match status" value="7"/>
</dbReference>